<dbReference type="InterPro" id="IPR038765">
    <property type="entry name" value="Papain-like_cys_pep_sf"/>
</dbReference>
<accession>A0A1E3PKJ4</accession>
<dbReference type="GO" id="GO:0004843">
    <property type="term" value="F:cysteine-type deubiquitinase activity"/>
    <property type="evidence" value="ECO:0007669"/>
    <property type="project" value="UniProtKB-EC"/>
</dbReference>
<proteinExistence type="inferred from homology"/>
<evidence type="ECO:0000256" key="3">
    <source>
        <dbReference type="ARBA" id="ARBA00012759"/>
    </source>
</evidence>
<dbReference type="PANTHER" id="PTHR24006">
    <property type="entry name" value="UBIQUITIN CARBOXYL-TERMINAL HYDROLASE"/>
    <property type="match status" value="1"/>
</dbReference>
<evidence type="ECO:0000259" key="9">
    <source>
        <dbReference type="PROSITE" id="PS50235"/>
    </source>
</evidence>
<name>A0A1E3PKJ4_9ASCO</name>
<keyword evidence="6" id="KW-0378">Hydrolase</keyword>
<keyword evidence="5" id="KW-0833">Ubl conjugation pathway</keyword>
<dbReference type="InterPro" id="IPR050164">
    <property type="entry name" value="Peptidase_C19"/>
</dbReference>
<evidence type="ECO:0000256" key="6">
    <source>
        <dbReference type="ARBA" id="ARBA00022801"/>
    </source>
</evidence>
<dbReference type="OrthoDB" id="2020758at2759"/>
<dbReference type="GO" id="GO:0016579">
    <property type="term" value="P:protein deubiquitination"/>
    <property type="evidence" value="ECO:0007669"/>
    <property type="project" value="InterPro"/>
</dbReference>
<evidence type="ECO:0000256" key="4">
    <source>
        <dbReference type="ARBA" id="ARBA00022670"/>
    </source>
</evidence>
<dbReference type="Proteomes" id="UP000095009">
    <property type="component" value="Unassembled WGS sequence"/>
</dbReference>
<evidence type="ECO:0000256" key="5">
    <source>
        <dbReference type="ARBA" id="ARBA00022786"/>
    </source>
</evidence>
<dbReference type="AlphaFoldDB" id="A0A1E3PKJ4"/>
<dbReference type="PROSITE" id="PS50235">
    <property type="entry name" value="USP_3"/>
    <property type="match status" value="1"/>
</dbReference>
<dbReference type="PROSITE" id="PS00973">
    <property type="entry name" value="USP_2"/>
    <property type="match status" value="1"/>
</dbReference>
<evidence type="ECO:0000256" key="1">
    <source>
        <dbReference type="ARBA" id="ARBA00000707"/>
    </source>
</evidence>
<feature type="domain" description="USP" evidence="9">
    <location>
        <begin position="81"/>
        <end position="644"/>
    </location>
</feature>
<dbReference type="STRING" id="857566.A0A1E3PKJ4"/>
<dbReference type="GO" id="GO:0005634">
    <property type="term" value="C:nucleus"/>
    <property type="evidence" value="ECO:0007669"/>
    <property type="project" value="TreeGrafter"/>
</dbReference>
<dbReference type="EMBL" id="KV454409">
    <property type="protein sequence ID" value="ODQ65820.1"/>
    <property type="molecule type" value="Genomic_DNA"/>
</dbReference>
<protein>
    <recommendedName>
        <fullName evidence="3">ubiquitinyl hydrolase 1</fullName>
        <ecNumber evidence="3">3.4.19.12</ecNumber>
    </recommendedName>
</protein>
<dbReference type="InterPro" id="IPR028889">
    <property type="entry name" value="USP"/>
</dbReference>
<comment type="catalytic activity">
    <reaction evidence="1">
        <text>Thiol-dependent hydrolysis of ester, thioester, amide, peptide and isopeptide bonds formed by the C-terminal Gly of ubiquitin (a 76-residue protein attached to proteins as an intracellular targeting signal).</text>
        <dbReference type="EC" id="3.4.19.12"/>
    </reaction>
</comment>
<keyword evidence="4" id="KW-0645">Protease</keyword>
<feature type="compositionally biased region" description="Polar residues" evidence="8">
    <location>
        <begin position="401"/>
        <end position="415"/>
    </location>
</feature>
<reference evidence="10 11" key="1">
    <citation type="journal article" date="2016" name="Proc. Natl. Acad. Sci. U.S.A.">
        <title>Comparative genomics of biotechnologically important yeasts.</title>
        <authorList>
            <person name="Riley R."/>
            <person name="Haridas S."/>
            <person name="Wolfe K.H."/>
            <person name="Lopes M.R."/>
            <person name="Hittinger C.T."/>
            <person name="Goeker M."/>
            <person name="Salamov A.A."/>
            <person name="Wisecaver J.H."/>
            <person name="Long T.M."/>
            <person name="Calvey C.H."/>
            <person name="Aerts A.L."/>
            <person name="Barry K.W."/>
            <person name="Choi C."/>
            <person name="Clum A."/>
            <person name="Coughlan A.Y."/>
            <person name="Deshpande S."/>
            <person name="Douglass A.P."/>
            <person name="Hanson S.J."/>
            <person name="Klenk H.-P."/>
            <person name="LaButti K.M."/>
            <person name="Lapidus A."/>
            <person name="Lindquist E.A."/>
            <person name="Lipzen A.M."/>
            <person name="Meier-Kolthoff J.P."/>
            <person name="Ohm R.A."/>
            <person name="Otillar R.P."/>
            <person name="Pangilinan J.L."/>
            <person name="Peng Y."/>
            <person name="Rokas A."/>
            <person name="Rosa C.A."/>
            <person name="Scheuner C."/>
            <person name="Sibirny A.A."/>
            <person name="Slot J.C."/>
            <person name="Stielow J.B."/>
            <person name="Sun H."/>
            <person name="Kurtzman C.P."/>
            <person name="Blackwell M."/>
            <person name="Grigoriev I.V."/>
            <person name="Jeffries T.W."/>
        </authorList>
    </citation>
    <scope>NUCLEOTIDE SEQUENCE [LARGE SCALE GENOMIC DNA]</scope>
    <source>
        <strain evidence="10 11">DSM 6958</strain>
    </source>
</reference>
<sequence length="717" mass="80486">MALNYFSSSLKSIVSASTGAINNLTGGSLSAFISFDDKDAIFDALDESIVEFNTGEDAFSLDQIESPVTVERTVRNAKSIPGIYNSSNFCFMNSVIQTFASLDSLGSFIRNGALVDRSEKGLVKISQIIENDLEVDVEIIDTNVDQQISSTTENPLSRIENLIEKSKLLNLLSMYYENLNKRDSRRQTLRNSHLIESFDAKAKRRWYSFDQEDAQEFFQQLVEAIEKDVLRLRARKGKYISNSDKCEVDTNPSTFKNNESVEDNATTSKMIKKNSLLKLITPFDGITATRIGCTKCKTTDGGIRYETFSGTSLSFPQDVPLDGFVDLYDLIRNYCSMEVIDDVECSHCGLTFLLEDLQKKIDNCDKNISSMEAKSELISSSTGGYMSDSSLVIISEDDDLSNSVDSTPEIITSQDLESEKATPELSQSDDENDLLYHKISSSKQLKSMMVKRYDEISQLLDDLDSPNSEIDEATYTKFIGQRKFKTQKTKQTIFTSPLPPILSFHMNRSIFDINYGLRKSGARVKFPLELDMREFYIDDFYTEEGDLIIDPRYPMVGTASKPLPKYFLKSVICHLGDHNSGHYICFRKTKYYQKGPHALGSAGGKKDTPDGIWWRTSDESVTRASLNSVLDCGRHVFMLVYEVKKEDCETLIPSSEGMCGDNDTGNFTNLQQIINNSQPETGKATKEDLQELSHQASISSSTLINEKISTEVNNTDS</sequence>
<dbReference type="GO" id="GO:0006508">
    <property type="term" value="P:proteolysis"/>
    <property type="evidence" value="ECO:0007669"/>
    <property type="project" value="UniProtKB-KW"/>
</dbReference>
<dbReference type="EC" id="3.4.19.12" evidence="3"/>
<organism evidence="10 11">
    <name type="scientific">Nadsonia fulvescens var. elongata DSM 6958</name>
    <dbReference type="NCBI Taxonomy" id="857566"/>
    <lineage>
        <taxon>Eukaryota</taxon>
        <taxon>Fungi</taxon>
        <taxon>Dikarya</taxon>
        <taxon>Ascomycota</taxon>
        <taxon>Saccharomycotina</taxon>
        <taxon>Dipodascomycetes</taxon>
        <taxon>Dipodascales</taxon>
        <taxon>Dipodascales incertae sedis</taxon>
        <taxon>Nadsonia</taxon>
    </lineage>
</organism>
<evidence type="ECO:0000256" key="8">
    <source>
        <dbReference type="SAM" id="MobiDB-lite"/>
    </source>
</evidence>
<dbReference type="Pfam" id="PF00443">
    <property type="entry name" value="UCH"/>
    <property type="match status" value="1"/>
</dbReference>
<keyword evidence="11" id="KW-1185">Reference proteome</keyword>
<dbReference type="Gene3D" id="3.90.70.10">
    <property type="entry name" value="Cysteine proteinases"/>
    <property type="match status" value="1"/>
</dbReference>
<dbReference type="PANTHER" id="PTHR24006:SF888">
    <property type="entry name" value="UBIQUITIN CARBOXYL-TERMINAL HYDROLASE 30"/>
    <property type="match status" value="1"/>
</dbReference>
<keyword evidence="7" id="KW-0788">Thiol protease</keyword>
<dbReference type="InterPro" id="IPR018200">
    <property type="entry name" value="USP_CS"/>
</dbReference>
<gene>
    <name evidence="10" type="ORF">NADFUDRAFT_70196</name>
</gene>
<evidence type="ECO:0000313" key="11">
    <source>
        <dbReference type="Proteomes" id="UP000095009"/>
    </source>
</evidence>
<dbReference type="InterPro" id="IPR001394">
    <property type="entry name" value="Peptidase_C19_UCH"/>
</dbReference>
<dbReference type="GO" id="GO:0005829">
    <property type="term" value="C:cytosol"/>
    <property type="evidence" value="ECO:0007669"/>
    <property type="project" value="TreeGrafter"/>
</dbReference>
<comment type="similarity">
    <text evidence="2">Belongs to the peptidase C19 family.</text>
</comment>
<feature type="region of interest" description="Disordered" evidence="8">
    <location>
        <begin position="679"/>
        <end position="698"/>
    </location>
</feature>
<dbReference type="SUPFAM" id="SSF54001">
    <property type="entry name" value="Cysteine proteinases"/>
    <property type="match status" value="1"/>
</dbReference>
<evidence type="ECO:0000256" key="7">
    <source>
        <dbReference type="ARBA" id="ARBA00022807"/>
    </source>
</evidence>
<feature type="region of interest" description="Disordered" evidence="8">
    <location>
        <begin position="400"/>
        <end position="428"/>
    </location>
</feature>
<evidence type="ECO:0000313" key="10">
    <source>
        <dbReference type="EMBL" id="ODQ65820.1"/>
    </source>
</evidence>
<evidence type="ECO:0000256" key="2">
    <source>
        <dbReference type="ARBA" id="ARBA00009085"/>
    </source>
</evidence>